<dbReference type="Proteomes" id="UP000310158">
    <property type="component" value="Unassembled WGS sequence"/>
</dbReference>
<dbReference type="Pfam" id="PF00789">
    <property type="entry name" value="UBX"/>
    <property type="match status" value="1"/>
</dbReference>
<dbReference type="InterPro" id="IPR029071">
    <property type="entry name" value="Ubiquitin-like_domsf"/>
</dbReference>
<sequence length="480" mass="53043">MLSILAFPFHVLASIIRFVFGTLRIPLPQFPFGSLNFYRPFGNRNTGPSAPYSIADRWVRALEDETGALCLSRARAGRVDAAGPSNALASSTSANLRSRYGSIGGKVLPDFFLGSYEEALQTCQKEARIGCIVVLSDEHDDVAEFKRNTLTDQTLVDLLHANEFIVWGGDVRNREGWSAAQKLQATTYPFVAFVALQPPRNSSFASSSSTRSSSSPTLTILSRHQGSSISSSGPTSATTLADHITNQLLPRVGPFLERIKSAARQRELERLLREEQDRAFEESARRDREKIDARILSEKLAEEERRAKEERKAQEEAERARKEGVKAGWRKWARKELIPSEPTDARDSVRVTLRLPDGQRLVRAFCTTDTVTALYSLVDARLIPAESLPENEKATSSEPGEAGLAHLIESSGDDADSWWGFKLFLAYPRREITWKAAAQLGGIEGLERGGQIVVEIISQRASISEAAEGNDDGYDTEESV</sequence>
<dbReference type="Gene3D" id="3.40.30.10">
    <property type="entry name" value="Glutaredoxin"/>
    <property type="match status" value="1"/>
</dbReference>
<evidence type="ECO:0000259" key="3">
    <source>
        <dbReference type="PROSITE" id="PS50033"/>
    </source>
</evidence>
<dbReference type="GO" id="GO:0043130">
    <property type="term" value="F:ubiquitin binding"/>
    <property type="evidence" value="ECO:0007669"/>
    <property type="project" value="TreeGrafter"/>
</dbReference>
<reference evidence="4 5" key="1">
    <citation type="submission" date="2019-02" db="EMBL/GenBank/DDBJ databases">
        <title>Genome sequencing of the rare red list fungi Bondarzewia mesenterica.</title>
        <authorList>
            <person name="Buettner E."/>
            <person name="Kellner H."/>
        </authorList>
    </citation>
    <scope>NUCLEOTIDE SEQUENCE [LARGE SCALE GENOMIC DNA]</scope>
    <source>
        <strain evidence="4 5">DSM 108281</strain>
    </source>
</reference>
<dbReference type="SUPFAM" id="SSF54236">
    <property type="entry name" value="Ubiquitin-like"/>
    <property type="match status" value="1"/>
</dbReference>
<dbReference type="InterPro" id="IPR001012">
    <property type="entry name" value="UBX_dom"/>
</dbReference>
<dbReference type="AlphaFoldDB" id="A0A4S4LI74"/>
<protein>
    <recommendedName>
        <fullName evidence="3">UBX domain-containing protein</fullName>
    </recommendedName>
</protein>
<organism evidence="4 5">
    <name type="scientific">Bondarzewia mesenterica</name>
    <dbReference type="NCBI Taxonomy" id="1095465"/>
    <lineage>
        <taxon>Eukaryota</taxon>
        <taxon>Fungi</taxon>
        <taxon>Dikarya</taxon>
        <taxon>Basidiomycota</taxon>
        <taxon>Agaricomycotina</taxon>
        <taxon>Agaricomycetes</taxon>
        <taxon>Russulales</taxon>
        <taxon>Bondarzewiaceae</taxon>
        <taxon>Bondarzewia</taxon>
    </lineage>
</organism>
<gene>
    <name evidence="4" type="ORF">EW146_g7978</name>
</gene>
<keyword evidence="5" id="KW-1185">Reference proteome</keyword>
<feature type="coiled-coil region" evidence="2">
    <location>
        <begin position="286"/>
        <end position="323"/>
    </location>
</feature>
<dbReference type="OrthoDB" id="1026733at2759"/>
<evidence type="ECO:0000256" key="2">
    <source>
        <dbReference type="SAM" id="Coils"/>
    </source>
</evidence>
<evidence type="ECO:0000313" key="4">
    <source>
        <dbReference type="EMBL" id="THH11629.1"/>
    </source>
</evidence>
<name>A0A4S4LI74_9AGAM</name>
<dbReference type="EMBL" id="SGPL01000504">
    <property type="protein sequence ID" value="THH11629.1"/>
    <property type="molecule type" value="Genomic_DNA"/>
</dbReference>
<dbReference type="InterPro" id="IPR006577">
    <property type="entry name" value="UAS"/>
</dbReference>
<proteinExistence type="predicted"/>
<dbReference type="InterPro" id="IPR036249">
    <property type="entry name" value="Thioredoxin-like_sf"/>
</dbReference>
<keyword evidence="1 2" id="KW-0175">Coiled coil</keyword>
<evidence type="ECO:0000256" key="1">
    <source>
        <dbReference type="ARBA" id="ARBA00023054"/>
    </source>
</evidence>
<dbReference type="PROSITE" id="PS50033">
    <property type="entry name" value="UBX"/>
    <property type="match status" value="1"/>
</dbReference>
<feature type="domain" description="UBX" evidence="3">
    <location>
        <begin position="344"/>
        <end position="433"/>
    </location>
</feature>
<dbReference type="CDD" id="cd01767">
    <property type="entry name" value="UBX"/>
    <property type="match status" value="1"/>
</dbReference>
<dbReference type="SUPFAM" id="SSF52833">
    <property type="entry name" value="Thioredoxin-like"/>
    <property type="match status" value="1"/>
</dbReference>
<dbReference type="InterPro" id="IPR050730">
    <property type="entry name" value="UBX_domain-protein"/>
</dbReference>
<dbReference type="PANTHER" id="PTHR23322:SF1">
    <property type="entry name" value="FAS-ASSOCIATED FACTOR 2"/>
    <property type="match status" value="1"/>
</dbReference>
<comment type="caution">
    <text evidence="4">The sequence shown here is derived from an EMBL/GenBank/DDBJ whole genome shotgun (WGS) entry which is preliminary data.</text>
</comment>
<evidence type="ECO:0000313" key="5">
    <source>
        <dbReference type="Proteomes" id="UP000310158"/>
    </source>
</evidence>
<dbReference type="GO" id="GO:0036503">
    <property type="term" value="P:ERAD pathway"/>
    <property type="evidence" value="ECO:0007669"/>
    <property type="project" value="TreeGrafter"/>
</dbReference>
<dbReference type="Gene3D" id="3.10.20.90">
    <property type="entry name" value="Phosphatidylinositol 3-kinase Catalytic Subunit, Chain A, domain 1"/>
    <property type="match status" value="1"/>
</dbReference>
<dbReference type="SMART" id="SM00594">
    <property type="entry name" value="UAS"/>
    <property type="match status" value="1"/>
</dbReference>
<dbReference type="PANTHER" id="PTHR23322">
    <property type="entry name" value="FAS-ASSOCIATED PROTEIN"/>
    <property type="match status" value="1"/>
</dbReference>
<dbReference type="GO" id="GO:0005783">
    <property type="term" value="C:endoplasmic reticulum"/>
    <property type="evidence" value="ECO:0007669"/>
    <property type="project" value="TreeGrafter"/>
</dbReference>
<accession>A0A4S4LI74</accession>